<feature type="compositionally biased region" description="Acidic residues" evidence="1">
    <location>
        <begin position="275"/>
        <end position="294"/>
    </location>
</feature>
<comment type="caution">
    <text evidence="2">The sequence shown here is derived from an EMBL/GenBank/DDBJ whole genome shotgun (WGS) entry which is preliminary data.</text>
</comment>
<reference evidence="2 3" key="1">
    <citation type="submission" date="2022-12" db="EMBL/GenBank/DDBJ databases">
        <title>Genomic features and morphological characterization of a novel Knufia sp. strain isolated from spacecraft assembly facility.</title>
        <authorList>
            <person name="Teixeira M."/>
            <person name="Chander A.M."/>
            <person name="Stajich J.E."/>
            <person name="Venkateswaran K."/>
        </authorList>
    </citation>
    <scope>NUCLEOTIDE SEQUENCE [LARGE SCALE GENOMIC DNA]</scope>
    <source>
        <strain evidence="2 3">FJI-L2-BK-P2</strain>
    </source>
</reference>
<evidence type="ECO:0000313" key="2">
    <source>
        <dbReference type="EMBL" id="KAK5955204.1"/>
    </source>
</evidence>
<feature type="compositionally biased region" description="Basic residues" evidence="1">
    <location>
        <begin position="583"/>
        <end position="592"/>
    </location>
</feature>
<feature type="region of interest" description="Disordered" evidence="1">
    <location>
        <begin position="266"/>
        <end position="294"/>
    </location>
</feature>
<sequence>MSRRMNSNARGRQSHMAPTRGPQIRLTFGGKTGKKSGARETTTVKNNKRKRRLPSFSEAESTTSGGESDGESDFDEESEEADDESENPEAEALSHFATLDRGAGPSLLNQESVELPELGEWTGFPDMSDAEDGPILGTDFEQTLFDSDDDQVYERVNEVSESEHEDDEDVERAETQLLAAEFNDDMTSHFANQIDGMSAYGFGDDSDEEGSVFFPFSSSDEANEAHERRVRFEEQLSIFEQQEVGVPHAFAALGHSPTMTRALLPSALPEKNGGDEEQQAAEPSDDDYDSDATEELEAPAQVWQMSSARRLSKAGNSPPVPIATRTPGQKGPVRGTFEDDGEKATAILDPSGRKLLFSDAHLIGGVFARKYGPSLPASPSNSFASAVLNESDSSQASDSPRPQTAHPLTTVDLMLSGLTSGEHASTDGQATGLPEAFMPADTSFLNNYITADLFGGEDDIAPDGRMQLEDMIVFDMDVDGTESHPESPMATSFLPDTMSAPSTPLAHLNHMNVAAFKRKAEPRCFDDAFPTPMRNKFVTPHKRKRRSTRYDSPYNNAHYQGVTPVQRITYNELPSSPAPSSSHMHKRRKTIL</sequence>
<keyword evidence="3" id="KW-1185">Reference proteome</keyword>
<feature type="region of interest" description="Disordered" evidence="1">
    <location>
        <begin position="306"/>
        <end position="339"/>
    </location>
</feature>
<accession>A0AAN8I6Y8</accession>
<dbReference type="AlphaFoldDB" id="A0AAN8I6Y8"/>
<organism evidence="2 3">
    <name type="scientific">Knufia fluminis</name>
    <dbReference type="NCBI Taxonomy" id="191047"/>
    <lineage>
        <taxon>Eukaryota</taxon>
        <taxon>Fungi</taxon>
        <taxon>Dikarya</taxon>
        <taxon>Ascomycota</taxon>
        <taxon>Pezizomycotina</taxon>
        <taxon>Eurotiomycetes</taxon>
        <taxon>Chaetothyriomycetidae</taxon>
        <taxon>Chaetothyriales</taxon>
        <taxon>Trichomeriaceae</taxon>
        <taxon>Knufia</taxon>
    </lineage>
</organism>
<proteinExistence type="predicted"/>
<dbReference type="EMBL" id="JAKLMC020000007">
    <property type="protein sequence ID" value="KAK5955204.1"/>
    <property type="molecule type" value="Genomic_DNA"/>
</dbReference>
<evidence type="ECO:0000256" key="1">
    <source>
        <dbReference type="SAM" id="MobiDB-lite"/>
    </source>
</evidence>
<feature type="region of interest" description="Disordered" evidence="1">
    <location>
        <begin position="571"/>
        <end position="592"/>
    </location>
</feature>
<feature type="compositionally biased region" description="Acidic residues" evidence="1">
    <location>
        <begin position="68"/>
        <end position="89"/>
    </location>
</feature>
<feature type="compositionally biased region" description="Low complexity" evidence="1">
    <location>
        <begin position="55"/>
        <end position="66"/>
    </location>
</feature>
<evidence type="ECO:0000313" key="3">
    <source>
        <dbReference type="Proteomes" id="UP001316803"/>
    </source>
</evidence>
<feature type="region of interest" description="Disordered" evidence="1">
    <location>
        <begin position="1"/>
        <end position="149"/>
    </location>
</feature>
<gene>
    <name evidence="2" type="ORF">OHC33_003884</name>
</gene>
<protein>
    <submittedName>
        <fullName evidence="2">Uncharacterized protein</fullName>
    </submittedName>
</protein>
<feature type="compositionally biased region" description="Polar residues" evidence="1">
    <location>
        <begin position="1"/>
        <end position="11"/>
    </location>
</feature>
<dbReference type="Proteomes" id="UP001316803">
    <property type="component" value="Unassembled WGS sequence"/>
</dbReference>
<name>A0AAN8I6Y8_9EURO</name>